<dbReference type="InterPro" id="IPR051614">
    <property type="entry name" value="UPF0045_domain"/>
</dbReference>
<comment type="similarity">
    <text evidence="1">Belongs to the UPF0045 family.</text>
</comment>
<dbReference type="NCBIfam" id="TIGR00106">
    <property type="entry name" value="MTH1187 family thiamine-binding protein"/>
    <property type="match status" value="1"/>
</dbReference>
<comment type="caution">
    <text evidence="4">The sequence shown here is derived from an EMBL/GenBank/DDBJ whole genome shotgun (WGS) entry which is preliminary data.</text>
</comment>
<dbReference type="GO" id="GO:0005829">
    <property type="term" value="C:cytosol"/>
    <property type="evidence" value="ECO:0007669"/>
    <property type="project" value="TreeGrafter"/>
</dbReference>
<dbReference type="PANTHER" id="PTHR33777:SF1">
    <property type="entry name" value="UPF0045 PROTEIN ECM15"/>
    <property type="match status" value="1"/>
</dbReference>
<organism evidence="4 5">
    <name type="scientific">Cerrena zonata</name>
    <dbReference type="NCBI Taxonomy" id="2478898"/>
    <lineage>
        <taxon>Eukaryota</taxon>
        <taxon>Fungi</taxon>
        <taxon>Dikarya</taxon>
        <taxon>Basidiomycota</taxon>
        <taxon>Agaricomycotina</taxon>
        <taxon>Agaricomycetes</taxon>
        <taxon>Polyporales</taxon>
        <taxon>Cerrenaceae</taxon>
        <taxon>Cerrena</taxon>
    </lineage>
</organism>
<dbReference type="Gene3D" id="3.30.70.930">
    <property type="match status" value="1"/>
</dbReference>
<accession>A0AAW0FD90</accession>
<feature type="domain" description="Thiamine-binding protein" evidence="3">
    <location>
        <begin position="8"/>
        <end position="81"/>
    </location>
</feature>
<keyword evidence="2" id="KW-0812">Transmembrane</keyword>
<dbReference type="PANTHER" id="PTHR33777">
    <property type="entry name" value="UPF0045 PROTEIN ECM15"/>
    <property type="match status" value="1"/>
</dbReference>
<protein>
    <recommendedName>
        <fullName evidence="3">Thiamine-binding protein domain-containing protein</fullName>
    </recommendedName>
</protein>
<dbReference type="SUPFAM" id="SSF89957">
    <property type="entry name" value="MTH1187/YkoF-like"/>
    <property type="match status" value="1"/>
</dbReference>
<evidence type="ECO:0000313" key="5">
    <source>
        <dbReference type="Proteomes" id="UP001385951"/>
    </source>
</evidence>
<evidence type="ECO:0000313" key="4">
    <source>
        <dbReference type="EMBL" id="KAK7678611.1"/>
    </source>
</evidence>
<keyword evidence="2" id="KW-0472">Membrane</keyword>
<feature type="transmembrane region" description="Helical" evidence="2">
    <location>
        <begin position="108"/>
        <end position="132"/>
    </location>
</feature>
<dbReference type="InterPro" id="IPR029756">
    <property type="entry name" value="MTH1187/YkoF-like"/>
</dbReference>
<dbReference type="AlphaFoldDB" id="A0AAW0FD90"/>
<evidence type="ECO:0000256" key="2">
    <source>
        <dbReference type="SAM" id="Phobius"/>
    </source>
</evidence>
<proteinExistence type="inferred from homology"/>
<dbReference type="Proteomes" id="UP001385951">
    <property type="component" value="Unassembled WGS sequence"/>
</dbReference>
<sequence>MVSLNCLADVCLIPIGTGHASVLDEVTLITQLARELHLSTTLHSAGTTIEGPWSEVMDLIGQMHEKVHQHGVIRIQSDIRVFDGFGDSFVNKVVELPLDYYRTWVDRIVVVAVAAAVEVVAAAAAAAAAAAVEVVDWNSTRY</sequence>
<dbReference type="InterPro" id="IPR002767">
    <property type="entry name" value="Thiamine_BP"/>
</dbReference>
<dbReference type="EMBL" id="JASBNA010000069">
    <property type="protein sequence ID" value="KAK7678611.1"/>
    <property type="molecule type" value="Genomic_DNA"/>
</dbReference>
<keyword evidence="5" id="KW-1185">Reference proteome</keyword>
<name>A0AAW0FD90_9APHY</name>
<dbReference type="Pfam" id="PF01910">
    <property type="entry name" value="Thiamine_BP"/>
    <property type="match status" value="1"/>
</dbReference>
<evidence type="ECO:0000259" key="3">
    <source>
        <dbReference type="Pfam" id="PF01910"/>
    </source>
</evidence>
<reference evidence="4 5" key="1">
    <citation type="submission" date="2022-09" db="EMBL/GenBank/DDBJ databases">
        <authorList>
            <person name="Palmer J.M."/>
        </authorList>
    </citation>
    <scope>NUCLEOTIDE SEQUENCE [LARGE SCALE GENOMIC DNA]</scope>
    <source>
        <strain evidence="4 5">DSM 7382</strain>
    </source>
</reference>
<evidence type="ECO:0000256" key="1">
    <source>
        <dbReference type="ARBA" id="ARBA00010272"/>
    </source>
</evidence>
<gene>
    <name evidence="4" type="ORF">QCA50_018334</name>
</gene>
<keyword evidence="2" id="KW-1133">Transmembrane helix</keyword>